<dbReference type="RefSeq" id="WP_269128231.1">
    <property type="nucleotide sequence ID" value="NZ_CP114058.1"/>
</dbReference>
<sequence length="42" mass="4792">MSKHKEFDKDEEDLKRAKDNPQPDTEKDDPHNAPESGDKAPT</sequence>
<dbReference type="Proteomes" id="UP001164712">
    <property type="component" value="Chromosome"/>
</dbReference>
<gene>
    <name evidence="2" type="ORF">O1V66_07105</name>
</gene>
<feature type="region of interest" description="Disordered" evidence="1">
    <location>
        <begin position="1"/>
        <end position="42"/>
    </location>
</feature>
<proteinExistence type="predicted"/>
<evidence type="ECO:0000313" key="3">
    <source>
        <dbReference type="Proteomes" id="UP001164712"/>
    </source>
</evidence>
<name>A0ABY7HSJ0_9GAMM</name>
<evidence type="ECO:0000256" key="1">
    <source>
        <dbReference type="SAM" id="MobiDB-lite"/>
    </source>
</evidence>
<reference evidence="2" key="1">
    <citation type="submission" date="2022-12" db="EMBL/GenBank/DDBJ databases">
        <title>Complete genome sequence of an Australian strain of Rouxiella badensis DAR84756 and resolution of the R. badensis DSM100043 and R. chamberiensis DSM28324 genomes.</title>
        <authorList>
            <person name="Paul S."/>
            <person name="Anderson P.J."/>
            <person name="Maynard G."/>
            <person name="Dyall-Smith M."/>
            <person name="Kudinha T."/>
        </authorList>
    </citation>
    <scope>NUCLEOTIDE SEQUENCE</scope>
    <source>
        <strain evidence="2">DSM 28324</strain>
    </source>
</reference>
<keyword evidence="3" id="KW-1185">Reference proteome</keyword>
<dbReference type="EMBL" id="CP114058">
    <property type="protein sequence ID" value="WAT02368.1"/>
    <property type="molecule type" value="Genomic_DNA"/>
</dbReference>
<evidence type="ECO:0000313" key="2">
    <source>
        <dbReference type="EMBL" id="WAT02368.1"/>
    </source>
</evidence>
<protein>
    <submittedName>
        <fullName evidence="2">Uncharacterized protein</fullName>
    </submittedName>
</protein>
<organism evidence="2 3">
    <name type="scientific">Rouxiella chamberiensis</name>
    <dbReference type="NCBI Taxonomy" id="1513468"/>
    <lineage>
        <taxon>Bacteria</taxon>
        <taxon>Pseudomonadati</taxon>
        <taxon>Pseudomonadota</taxon>
        <taxon>Gammaproteobacteria</taxon>
        <taxon>Enterobacterales</taxon>
        <taxon>Yersiniaceae</taxon>
        <taxon>Rouxiella</taxon>
    </lineage>
</organism>
<accession>A0ABY7HSJ0</accession>